<dbReference type="AlphaFoldDB" id="B0SKX5"/>
<gene>
    <name evidence="1" type="ordered locus">LEPBI_I2377</name>
</gene>
<accession>B0SKX5</accession>
<dbReference type="HOGENOM" id="CLU_1254653_0_0_12"/>
<dbReference type="InterPro" id="IPR029063">
    <property type="entry name" value="SAM-dependent_MTases_sf"/>
</dbReference>
<keyword evidence="1" id="KW-0489">Methyltransferase</keyword>
<dbReference type="KEGG" id="lbi:LEPBI_I2377"/>
<protein>
    <submittedName>
        <fullName evidence="1">Putative SAM-dependent methyltransferase</fullName>
    </submittedName>
</protein>
<proteinExistence type="predicted"/>
<dbReference type="SUPFAM" id="SSF53335">
    <property type="entry name" value="S-adenosyl-L-methionine-dependent methyltransferases"/>
    <property type="match status" value="1"/>
</dbReference>
<dbReference type="Gene3D" id="3.40.50.150">
    <property type="entry name" value="Vaccinia Virus protein VP39"/>
    <property type="match status" value="1"/>
</dbReference>
<dbReference type="STRING" id="456481.LEPBI_I2377"/>
<keyword evidence="2" id="KW-1185">Reference proteome</keyword>
<dbReference type="GO" id="GO:0008168">
    <property type="term" value="F:methyltransferase activity"/>
    <property type="evidence" value="ECO:0007669"/>
    <property type="project" value="UniProtKB-KW"/>
</dbReference>
<dbReference type="Proteomes" id="UP000001847">
    <property type="component" value="Chromosome I"/>
</dbReference>
<evidence type="ECO:0000313" key="2">
    <source>
        <dbReference type="Proteomes" id="UP000001847"/>
    </source>
</evidence>
<organism evidence="1 2">
    <name type="scientific">Leptospira biflexa serovar Patoc (strain Patoc 1 / ATCC 23582 / Paris)</name>
    <dbReference type="NCBI Taxonomy" id="456481"/>
    <lineage>
        <taxon>Bacteria</taxon>
        <taxon>Pseudomonadati</taxon>
        <taxon>Spirochaetota</taxon>
        <taxon>Spirochaetia</taxon>
        <taxon>Leptospirales</taxon>
        <taxon>Leptospiraceae</taxon>
        <taxon>Leptospira</taxon>
    </lineage>
</organism>
<keyword evidence="1" id="KW-0808">Transferase</keyword>
<reference evidence="1 2" key="1">
    <citation type="journal article" date="2008" name="PLoS ONE">
        <title>Genome sequence of the saprophyte Leptospira biflexa provides insights into the evolution of Leptospira and the pathogenesis of leptospirosis.</title>
        <authorList>
            <person name="Picardeau M."/>
            <person name="Bulach D.M."/>
            <person name="Bouchier C."/>
            <person name="Zuerner R.L."/>
            <person name="Zidane N."/>
            <person name="Wilson P.J."/>
            <person name="Creno S."/>
            <person name="Kuczek E.S."/>
            <person name="Bommezzadri S."/>
            <person name="Davis J.C."/>
            <person name="McGrath A."/>
            <person name="Johnson M.J."/>
            <person name="Boursaux-Eude C."/>
            <person name="Seemann T."/>
            <person name="Rouy Z."/>
            <person name="Coppel R.L."/>
            <person name="Rood J.I."/>
            <person name="Lajus A."/>
            <person name="Davies J.K."/>
            <person name="Medigue C."/>
            <person name="Adler B."/>
        </authorList>
    </citation>
    <scope>NUCLEOTIDE SEQUENCE [LARGE SCALE GENOMIC DNA]</scope>
    <source>
        <strain evidence="2">Patoc 1 / ATCC 23582 / Paris</strain>
    </source>
</reference>
<dbReference type="GO" id="GO:0032259">
    <property type="term" value="P:methylation"/>
    <property type="evidence" value="ECO:0007669"/>
    <property type="project" value="UniProtKB-KW"/>
</dbReference>
<name>B0SKX5_LEPBP</name>
<evidence type="ECO:0000313" key="1">
    <source>
        <dbReference type="EMBL" id="ABZ98468.1"/>
    </source>
</evidence>
<sequence length="231" mass="27187">MYFPLFSGRIVIMSETEYYRSQTYQEYLLSSHRREVCPPEDVYAFFNWKGLTNLVDFGSGLGFYFQDFRKWFPHVWIWAAECQQEIIDRILRRKLMEGIEQLTPFYMDQSDHPLLPEWVPVPEIIFASLSLSTFPNPGLAMDGLIRSMKAGGRLFIIDWSKTESGFGPKINEKISMDKMKFLAEEYKLEVTKSGRISEHFYALEVRASSNFIYGYYDLKEEEDEDTAVFKM</sequence>
<dbReference type="EMBL" id="CP000786">
    <property type="protein sequence ID" value="ABZ98468.1"/>
    <property type="molecule type" value="Genomic_DNA"/>
</dbReference>